<keyword evidence="5" id="KW-0808">Transferase</keyword>
<dbReference type="SUPFAM" id="SSF55874">
    <property type="entry name" value="ATPase domain of HSP90 chaperone/DNA topoisomerase II/histidine kinase"/>
    <property type="match status" value="1"/>
</dbReference>
<keyword evidence="4" id="KW-0597">Phosphoprotein</keyword>
<dbReference type="Pfam" id="PF00512">
    <property type="entry name" value="HisKA"/>
    <property type="match status" value="1"/>
</dbReference>
<feature type="domain" description="PAC" evidence="14">
    <location>
        <begin position="507"/>
        <end position="559"/>
    </location>
</feature>
<dbReference type="Pfam" id="PF03924">
    <property type="entry name" value="CHASE"/>
    <property type="match status" value="1"/>
</dbReference>
<dbReference type="PANTHER" id="PTHR43047:SF72">
    <property type="entry name" value="OSMOSENSING HISTIDINE PROTEIN KINASE SLN1"/>
    <property type="match status" value="1"/>
</dbReference>
<dbReference type="EC" id="2.7.13.3" evidence="3"/>
<dbReference type="GO" id="GO:0009927">
    <property type="term" value="F:histidine phosphotransfer kinase activity"/>
    <property type="evidence" value="ECO:0007669"/>
    <property type="project" value="TreeGrafter"/>
</dbReference>
<protein>
    <recommendedName>
        <fullName evidence="3">histidine kinase</fullName>
        <ecNumber evidence="3">2.7.13.3</ecNumber>
    </recommendedName>
</protein>
<keyword evidence="6 12" id="KW-0812">Transmembrane</keyword>
<keyword evidence="17" id="KW-1185">Reference proteome</keyword>
<evidence type="ECO:0000256" key="9">
    <source>
        <dbReference type="ARBA" id="ARBA00023012"/>
    </source>
</evidence>
<feature type="domain" description="CHASE" evidence="15">
    <location>
        <begin position="106"/>
        <end position="164"/>
    </location>
</feature>
<evidence type="ECO:0000256" key="4">
    <source>
        <dbReference type="ARBA" id="ARBA00022553"/>
    </source>
</evidence>
<evidence type="ECO:0000256" key="12">
    <source>
        <dbReference type="SAM" id="Phobius"/>
    </source>
</evidence>
<comment type="subcellular location">
    <subcellularLocation>
        <location evidence="2">Membrane</location>
    </subcellularLocation>
</comment>
<accession>A0A4R5UR49</accession>
<dbReference type="SMART" id="SM00388">
    <property type="entry name" value="HisKA"/>
    <property type="match status" value="1"/>
</dbReference>
<dbReference type="InterPro" id="IPR000700">
    <property type="entry name" value="PAS-assoc_C"/>
</dbReference>
<dbReference type="FunFam" id="3.30.565.10:FF:000010">
    <property type="entry name" value="Sensor histidine kinase RcsC"/>
    <property type="match status" value="1"/>
</dbReference>
<dbReference type="InterPro" id="IPR006189">
    <property type="entry name" value="CHASE_dom"/>
</dbReference>
<dbReference type="Gene3D" id="3.30.450.350">
    <property type="entry name" value="CHASE domain"/>
    <property type="match status" value="1"/>
</dbReference>
<dbReference type="Pfam" id="PF02518">
    <property type="entry name" value="HATPase_c"/>
    <property type="match status" value="1"/>
</dbReference>
<evidence type="ECO:0000256" key="1">
    <source>
        <dbReference type="ARBA" id="ARBA00000085"/>
    </source>
</evidence>
<evidence type="ECO:0000256" key="5">
    <source>
        <dbReference type="ARBA" id="ARBA00022679"/>
    </source>
</evidence>
<dbReference type="Proteomes" id="UP000295301">
    <property type="component" value="Unassembled WGS sequence"/>
</dbReference>
<keyword evidence="10 12" id="KW-0472">Membrane</keyword>
<dbReference type="SMART" id="SM01079">
    <property type="entry name" value="CHASE"/>
    <property type="match status" value="1"/>
</dbReference>
<dbReference type="InterPro" id="IPR003661">
    <property type="entry name" value="HisK_dim/P_dom"/>
</dbReference>
<dbReference type="CDD" id="cd00082">
    <property type="entry name" value="HisKA"/>
    <property type="match status" value="1"/>
</dbReference>
<dbReference type="GO" id="GO:0000155">
    <property type="term" value="F:phosphorelay sensor kinase activity"/>
    <property type="evidence" value="ECO:0007669"/>
    <property type="project" value="InterPro"/>
</dbReference>
<sequence>MRKFKKTDMVSGLVVGIAFAVFVFSLEATRYNRFADAERHEAQLFAEDLKEKLEHALLEHELRARGLTTAIELSGDISQARFSLLADRFKKLDTSILNLAVVENGIVKLVHPFEQNRHLVGYNLRNDAKQWQAVARAYRTGEVTIQGPVPLLQGRLGLLLRTPVAEYGADSEHFRVSKIITVAIDASAIFQTALGLTSDSNIPESGFQVALTTAQTGGDVIGATKVFENDPTVVTLAVPGTELKLGVAPDGDWAAGYRIAWMRNLGILAVLSIVLYAAYILRQQRIERNGARRQLDAAIKTLPDGFVLYDAEDRLVNCNKKYKDMYKKNTAAMVPGARFEDILRAGLKNGQYADAVGREEEWLTERMAAHNAADSTSEQRLEDGTWLRIFERKTPDGSRVGVRVDITELKRHQEELEASNANLLQALAQRDIAEKRFSNVAALSKDWVWETDKDLRVTYMSNSILSNEVAFLLGNSRREAYKDFPKVFQSADWKWLAEKEKAHEPYRDFIYQAHGATEDNKWIRTSGDPIFDENGEFSGYRGVASDISDVYNALREAEAANAAKTEFLNVMSHELRTPLTVILGFNALLTKPDLLPSMKKLESALRCGSFSTEDVSQNLDQIKNEVSRYAKKMEVAGKHLLNLINDILDLAKIDAGKLNIDPGDVPLYPVISSVADQLSEAARLKSLELKTVSGAEIVYADELRLRQILINLVGNALKFTERGQVEIRAESRGDNIAIHVRDSGRGIPEEKLEAVFGQFDQVDPSSTREKGGTGLGLAISKQLVELQGGTMTVESEVGVGSTFTFTLPAAASHASEGAGC</sequence>
<dbReference type="GO" id="GO:0005886">
    <property type="term" value="C:plasma membrane"/>
    <property type="evidence" value="ECO:0007669"/>
    <property type="project" value="TreeGrafter"/>
</dbReference>
<gene>
    <name evidence="16" type="ORF">E1832_22240</name>
</gene>
<feature type="coiled-coil region" evidence="11">
    <location>
        <begin position="406"/>
        <end position="436"/>
    </location>
</feature>
<dbReference type="SMART" id="SM00387">
    <property type="entry name" value="HATPase_c"/>
    <property type="match status" value="1"/>
</dbReference>
<comment type="caution">
    <text evidence="16">The sequence shown here is derived from an EMBL/GenBank/DDBJ whole genome shotgun (WGS) entry which is preliminary data.</text>
</comment>
<evidence type="ECO:0000256" key="3">
    <source>
        <dbReference type="ARBA" id="ARBA00012438"/>
    </source>
</evidence>
<dbReference type="PROSITE" id="PS50109">
    <property type="entry name" value="HIS_KIN"/>
    <property type="match status" value="1"/>
</dbReference>
<dbReference type="OrthoDB" id="9801651at2"/>
<evidence type="ECO:0000259" key="14">
    <source>
        <dbReference type="PROSITE" id="PS50113"/>
    </source>
</evidence>
<evidence type="ECO:0000256" key="6">
    <source>
        <dbReference type="ARBA" id="ARBA00022692"/>
    </source>
</evidence>
<dbReference type="SUPFAM" id="SSF47384">
    <property type="entry name" value="Homodimeric domain of signal transducing histidine kinase"/>
    <property type="match status" value="1"/>
</dbReference>
<dbReference type="EMBL" id="SMUV01000074">
    <property type="protein sequence ID" value="TDK41401.1"/>
    <property type="molecule type" value="Genomic_DNA"/>
</dbReference>
<dbReference type="Gene3D" id="3.30.565.10">
    <property type="entry name" value="Histidine kinase-like ATPase, C-terminal domain"/>
    <property type="match status" value="1"/>
</dbReference>
<dbReference type="AlphaFoldDB" id="A0A4R5UR49"/>
<dbReference type="InterPro" id="IPR035965">
    <property type="entry name" value="PAS-like_dom_sf"/>
</dbReference>
<evidence type="ECO:0000259" key="15">
    <source>
        <dbReference type="PROSITE" id="PS50839"/>
    </source>
</evidence>
<dbReference type="InterPro" id="IPR042240">
    <property type="entry name" value="CHASE_sf"/>
</dbReference>
<evidence type="ECO:0000256" key="10">
    <source>
        <dbReference type="ARBA" id="ARBA00023136"/>
    </source>
</evidence>
<evidence type="ECO:0000313" key="17">
    <source>
        <dbReference type="Proteomes" id="UP000295301"/>
    </source>
</evidence>
<dbReference type="PROSITE" id="PS50113">
    <property type="entry name" value="PAC"/>
    <property type="match status" value="1"/>
</dbReference>
<dbReference type="CDD" id="cd16922">
    <property type="entry name" value="HATPase_EvgS-ArcB-TorS-like"/>
    <property type="match status" value="1"/>
</dbReference>
<keyword evidence="8 12" id="KW-1133">Transmembrane helix</keyword>
<comment type="catalytic activity">
    <reaction evidence="1">
        <text>ATP + protein L-histidine = ADP + protein N-phospho-L-histidine.</text>
        <dbReference type="EC" id="2.7.13.3"/>
    </reaction>
</comment>
<dbReference type="Pfam" id="PF12860">
    <property type="entry name" value="PAS_7"/>
    <property type="match status" value="1"/>
</dbReference>
<evidence type="ECO:0000256" key="7">
    <source>
        <dbReference type="ARBA" id="ARBA00022777"/>
    </source>
</evidence>
<dbReference type="InterPro" id="IPR005467">
    <property type="entry name" value="His_kinase_dom"/>
</dbReference>
<keyword evidence="9" id="KW-0902">Two-component regulatory system</keyword>
<dbReference type="InterPro" id="IPR004358">
    <property type="entry name" value="Sig_transdc_His_kin-like_C"/>
</dbReference>
<name>A0A4R5UR49_9RHOB</name>
<dbReference type="InterPro" id="IPR036890">
    <property type="entry name" value="HATPase_C_sf"/>
</dbReference>
<organism evidence="16 17">
    <name type="scientific">Antarcticimicrobium luteum</name>
    <dbReference type="NCBI Taxonomy" id="2547397"/>
    <lineage>
        <taxon>Bacteria</taxon>
        <taxon>Pseudomonadati</taxon>
        <taxon>Pseudomonadota</taxon>
        <taxon>Alphaproteobacteria</taxon>
        <taxon>Rhodobacterales</taxon>
        <taxon>Paracoccaceae</taxon>
        <taxon>Antarcticimicrobium</taxon>
    </lineage>
</organism>
<dbReference type="PRINTS" id="PR00344">
    <property type="entry name" value="BCTRLSENSOR"/>
</dbReference>
<dbReference type="InterPro" id="IPR003594">
    <property type="entry name" value="HATPase_dom"/>
</dbReference>
<evidence type="ECO:0000313" key="16">
    <source>
        <dbReference type="EMBL" id="TDK41401.1"/>
    </source>
</evidence>
<dbReference type="SMART" id="SM00086">
    <property type="entry name" value="PAC"/>
    <property type="match status" value="1"/>
</dbReference>
<dbReference type="Gene3D" id="3.30.450.20">
    <property type="entry name" value="PAS domain"/>
    <property type="match status" value="2"/>
</dbReference>
<evidence type="ECO:0000259" key="13">
    <source>
        <dbReference type="PROSITE" id="PS50109"/>
    </source>
</evidence>
<dbReference type="PROSITE" id="PS50839">
    <property type="entry name" value="CHASE"/>
    <property type="match status" value="1"/>
</dbReference>
<proteinExistence type="predicted"/>
<feature type="transmembrane region" description="Helical" evidence="12">
    <location>
        <begin position="261"/>
        <end position="281"/>
    </location>
</feature>
<dbReference type="InterPro" id="IPR001610">
    <property type="entry name" value="PAC"/>
</dbReference>
<feature type="domain" description="Histidine kinase" evidence="13">
    <location>
        <begin position="570"/>
        <end position="811"/>
    </location>
</feature>
<evidence type="ECO:0000256" key="2">
    <source>
        <dbReference type="ARBA" id="ARBA00004370"/>
    </source>
</evidence>
<dbReference type="InterPro" id="IPR036097">
    <property type="entry name" value="HisK_dim/P_sf"/>
</dbReference>
<keyword evidence="7" id="KW-0418">Kinase</keyword>
<keyword evidence="11" id="KW-0175">Coiled coil</keyword>
<dbReference type="PANTHER" id="PTHR43047">
    <property type="entry name" value="TWO-COMPONENT HISTIDINE PROTEIN KINASE"/>
    <property type="match status" value="1"/>
</dbReference>
<evidence type="ECO:0000256" key="11">
    <source>
        <dbReference type="SAM" id="Coils"/>
    </source>
</evidence>
<dbReference type="Gene3D" id="1.10.287.130">
    <property type="match status" value="1"/>
</dbReference>
<dbReference type="SUPFAM" id="SSF55785">
    <property type="entry name" value="PYP-like sensor domain (PAS domain)"/>
    <property type="match status" value="1"/>
</dbReference>
<dbReference type="RefSeq" id="WP_133361969.1">
    <property type="nucleotide sequence ID" value="NZ_SMUV01000074.1"/>
</dbReference>
<reference evidence="16 17" key="1">
    <citation type="submission" date="2019-03" db="EMBL/GenBank/DDBJ databases">
        <title>Ruegeria lutea sp. nov., a novel strain, isolated from marine sediment, the Masan Bay, South Korea.</title>
        <authorList>
            <person name="Kim J."/>
            <person name="Kim D.-Y."/>
            <person name="Lee S.-S."/>
        </authorList>
    </citation>
    <scope>NUCLEOTIDE SEQUENCE [LARGE SCALE GENOMIC DNA]</scope>
    <source>
        <strain evidence="16 17">318-1</strain>
    </source>
</reference>
<evidence type="ECO:0000256" key="8">
    <source>
        <dbReference type="ARBA" id="ARBA00022989"/>
    </source>
</evidence>